<gene>
    <name evidence="2" type="ORF">BHD05_07810</name>
</gene>
<proteinExistence type="predicted"/>
<dbReference type="EMBL" id="CP017146">
    <property type="protein sequence ID" value="QHO69560.1"/>
    <property type="molecule type" value="Genomic_DNA"/>
</dbReference>
<feature type="compositionally biased region" description="Basic and acidic residues" evidence="1">
    <location>
        <begin position="8"/>
        <end position="21"/>
    </location>
</feature>
<evidence type="ECO:0000313" key="2">
    <source>
        <dbReference type="EMBL" id="QHO69560.1"/>
    </source>
</evidence>
<dbReference type="RefSeq" id="WP_161885934.1">
    <property type="nucleotide sequence ID" value="NZ_CP017146.1"/>
</dbReference>
<dbReference type="AlphaFoldDB" id="A0A7L5AGB7"/>
<sequence>MTNLNHSELSEKAKNQTRNDDVGVTDDTSRFAVGKKSENPPGLLTRVGQEGDTAPSVVEFNRVRNDAYGKYTGDTVEDLSQIRDALREVLFDEEHYATLAGPAGDEAWQEYRKVTLTTLCAWTAKWHPTAAMIRLDESDASENVFFSITLIDKLGDPIDTGDDLEFEPVTDEPNAPEIGELVASFDCDDFHSVAPYAIQAQTSRWTGWEALIDLSEAPRTLR</sequence>
<keyword evidence="3" id="KW-1185">Reference proteome</keyword>
<dbReference type="Proteomes" id="UP000464507">
    <property type="component" value="Chromosome"/>
</dbReference>
<evidence type="ECO:0000313" key="3">
    <source>
        <dbReference type="Proteomes" id="UP000464507"/>
    </source>
</evidence>
<feature type="region of interest" description="Disordered" evidence="1">
    <location>
        <begin position="1"/>
        <end position="51"/>
    </location>
</feature>
<dbReference type="KEGG" id="mant:BHD05_07810"/>
<reference evidence="2 3" key="1">
    <citation type="submission" date="2016-09" db="EMBL/GenBank/DDBJ databases">
        <title>Complete genome sequence of microbes from the polar regions.</title>
        <authorList>
            <person name="Liao L."/>
            <person name="Chen B."/>
        </authorList>
    </citation>
    <scope>NUCLEOTIDE SEQUENCE [LARGE SCALE GENOMIC DNA]</scope>
    <source>
        <strain evidence="2 3">ZS314</strain>
    </source>
</reference>
<accession>A0A7L5AGB7</accession>
<protein>
    <submittedName>
        <fullName evidence="2">Uncharacterized protein</fullName>
    </submittedName>
</protein>
<name>A0A7L5AGB7_9MICO</name>
<organism evidence="2 3">
    <name type="scientific">Marisediminicola antarctica</name>
    <dbReference type="NCBI Taxonomy" id="674079"/>
    <lineage>
        <taxon>Bacteria</taxon>
        <taxon>Bacillati</taxon>
        <taxon>Actinomycetota</taxon>
        <taxon>Actinomycetes</taxon>
        <taxon>Micrococcales</taxon>
        <taxon>Microbacteriaceae</taxon>
        <taxon>Marisediminicola</taxon>
    </lineage>
</organism>
<evidence type="ECO:0000256" key="1">
    <source>
        <dbReference type="SAM" id="MobiDB-lite"/>
    </source>
</evidence>